<feature type="domain" description="Carbohydrate kinase PfkB" evidence="3">
    <location>
        <begin position="8"/>
        <end position="292"/>
    </location>
</feature>
<dbReference type="InterPro" id="IPR029056">
    <property type="entry name" value="Ribokinase-like"/>
</dbReference>
<dbReference type="InterPro" id="IPR002173">
    <property type="entry name" value="Carboh/pur_kinase_PfkB_CS"/>
</dbReference>
<keyword evidence="1" id="KW-0808">Transferase</keyword>
<dbReference type="InterPro" id="IPR011611">
    <property type="entry name" value="PfkB_dom"/>
</dbReference>
<evidence type="ECO:0000256" key="1">
    <source>
        <dbReference type="ARBA" id="ARBA00022679"/>
    </source>
</evidence>
<gene>
    <name evidence="4" type="ORF">V1479_17115</name>
</gene>
<name>A0ABV3WWI1_9HYPH</name>
<organism evidence="4 5">
    <name type="scientific">Neoaquamicrobium sediminum</name>
    <dbReference type="NCBI Taxonomy" id="1849104"/>
    <lineage>
        <taxon>Bacteria</taxon>
        <taxon>Pseudomonadati</taxon>
        <taxon>Pseudomonadota</taxon>
        <taxon>Alphaproteobacteria</taxon>
        <taxon>Hyphomicrobiales</taxon>
        <taxon>Phyllobacteriaceae</taxon>
        <taxon>Neoaquamicrobium</taxon>
    </lineage>
</organism>
<dbReference type="GO" id="GO:0016301">
    <property type="term" value="F:kinase activity"/>
    <property type="evidence" value="ECO:0007669"/>
    <property type="project" value="UniProtKB-KW"/>
</dbReference>
<dbReference type="EMBL" id="JAZHFV010000006">
    <property type="protein sequence ID" value="MEX4009034.1"/>
    <property type="molecule type" value="Genomic_DNA"/>
</dbReference>
<dbReference type="RefSeq" id="WP_368804013.1">
    <property type="nucleotide sequence ID" value="NZ_JAZHFV010000006.1"/>
</dbReference>
<dbReference type="Proteomes" id="UP001559025">
    <property type="component" value="Unassembled WGS sequence"/>
</dbReference>
<dbReference type="Gene3D" id="3.40.1190.20">
    <property type="match status" value="1"/>
</dbReference>
<proteinExistence type="predicted"/>
<protein>
    <submittedName>
        <fullName evidence="4">PfkB family carbohydrate kinase</fullName>
    </submittedName>
</protein>
<keyword evidence="5" id="KW-1185">Reference proteome</keyword>
<evidence type="ECO:0000259" key="3">
    <source>
        <dbReference type="Pfam" id="PF00294"/>
    </source>
</evidence>
<evidence type="ECO:0000313" key="5">
    <source>
        <dbReference type="Proteomes" id="UP001559025"/>
    </source>
</evidence>
<keyword evidence="2 4" id="KW-0418">Kinase</keyword>
<dbReference type="PANTHER" id="PTHR42774:SF3">
    <property type="entry name" value="KETOHEXOKINASE"/>
    <property type="match status" value="1"/>
</dbReference>
<accession>A0ABV3WWI1</accession>
<dbReference type="InterPro" id="IPR052562">
    <property type="entry name" value="Ketohexokinase-related"/>
</dbReference>
<dbReference type="SUPFAM" id="SSF53613">
    <property type="entry name" value="Ribokinase-like"/>
    <property type="match status" value="1"/>
</dbReference>
<dbReference type="PROSITE" id="PS00584">
    <property type="entry name" value="PFKB_KINASES_2"/>
    <property type="match status" value="1"/>
</dbReference>
<sequence>MSDRRRGEVFCVGLAIQDTIFSVDEIPREPVKIYARERREVGGGPAATAAVAIARLGGRAAIAARIGADATGNAITDELGGEGIDTTWLRAFDNNRSPGAVILVDRHGERLIVAYVDPDTPTETDWLRPETLGGALLCDLSWPQGALACLQQAKREGIPSVLDAEITRHPREVVEPVIAGCDHVIFSRPGLAQFTETDSIEEGLRRARRPGHKVVGVTDGADGLYWLDGDALRNVRPPRVEVVDTVGAGDAFHGAFALALSHERELEETIRFANSVAALKCTVPGGRAGLPTPQALQRFDPELDLNWIAAR</sequence>
<comment type="caution">
    <text evidence="4">The sequence shown here is derived from an EMBL/GenBank/DDBJ whole genome shotgun (WGS) entry which is preliminary data.</text>
</comment>
<reference evidence="4 5" key="1">
    <citation type="submission" date="2024-01" db="EMBL/GenBank/DDBJ databases">
        <title>New evidence supports the origin of RcGTA from prophage.</title>
        <authorList>
            <person name="Xu Y."/>
            <person name="Liu B."/>
            <person name="Chen F."/>
        </authorList>
    </citation>
    <scope>NUCLEOTIDE SEQUENCE [LARGE SCALE GENOMIC DNA]</scope>
    <source>
        <strain evidence="4 5">CBW1107-2</strain>
    </source>
</reference>
<evidence type="ECO:0000313" key="4">
    <source>
        <dbReference type="EMBL" id="MEX4009034.1"/>
    </source>
</evidence>
<dbReference type="PANTHER" id="PTHR42774">
    <property type="entry name" value="PHOSPHOTRANSFERASE SYSTEM TRANSPORT PROTEIN"/>
    <property type="match status" value="1"/>
</dbReference>
<dbReference type="Pfam" id="PF00294">
    <property type="entry name" value="PfkB"/>
    <property type="match status" value="1"/>
</dbReference>
<evidence type="ECO:0000256" key="2">
    <source>
        <dbReference type="ARBA" id="ARBA00022777"/>
    </source>
</evidence>